<feature type="chain" id="PRO_5019083795" description="Secreted protein" evidence="1">
    <location>
        <begin position="33"/>
        <end position="130"/>
    </location>
</feature>
<accession>A0A426QIW0</accession>
<dbReference type="OrthoDB" id="9874683at2"/>
<proteinExistence type="predicted"/>
<sequence>MRKHRRSTTLSLVGVLLAGWLSLACGHCWALAETPVAGDGHCQHEPPVESEADCCGHGHEGPVCPQVQVDSVPVSETAVLPAVGSPDLPLALPAADLPWQPWRSPPSLPAAATAFPTSPPLYLRHCAFLK</sequence>
<evidence type="ECO:0000313" key="3">
    <source>
        <dbReference type="Proteomes" id="UP000287798"/>
    </source>
</evidence>
<evidence type="ECO:0000313" key="2">
    <source>
        <dbReference type="EMBL" id="RRQ21704.1"/>
    </source>
</evidence>
<comment type="caution">
    <text evidence="2">The sequence shown here is derived from an EMBL/GenBank/DDBJ whole genome shotgun (WGS) entry which is preliminary data.</text>
</comment>
<feature type="signal peptide" evidence="1">
    <location>
        <begin position="1"/>
        <end position="32"/>
    </location>
</feature>
<organism evidence="2 3">
    <name type="scientific">Thiohalobacter thiocyanaticus</name>
    <dbReference type="NCBI Taxonomy" id="585455"/>
    <lineage>
        <taxon>Bacteria</taxon>
        <taxon>Pseudomonadati</taxon>
        <taxon>Pseudomonadota</taxon>
        <taxon>Gammaproteobacteria</taxon>
        <taxon>Thiohalobacterales</taxon>
        <taxon>Thiohalobacteraceae</taxon>
        <taxon>Thiohalobacter</taxon>
    </lineage>
</organism>
<keyword evidence="3" id="KW-1185">Reference proteome</keyword>
<reference evidence="2 3" key="1">
    <citation type="journal article" date="2010" name="Int. J. Syst. Evol. Microbiol.">
        <title>Thiohalobacter thiocyanaticus gen. nov., sp. nov., a moderately halophilic, sulfur-oxidizing gammaproteobacterium from hypersaline lakes, that utilizes thiocyanate.</title>
        <authorList>
            <person name="Sorokin D.Y."/>
            <person name="Kovaleva O.L."/>
            <person name="Tourova T.P."/>
            <person name="Muyzer G."/>
        </authorList>
    </citation>
    <scope>NUCLEOTIDE SEQUENCE [LARGE SCALE GENOMIC DNA]</scope>
    <source>
        <strain evidence="2 3">Hrh1</strain>
    </source>
</reference>
<dbReference type="AlphaFoldDB" id="A0A426QIW0"/>
<gene>
    <name evidence="2" type="ORF">D6C00_06910</name>
</gene>
<protein>
    <recommendedName>
        <fullName evidence="4">Secreted protein</fullName>
    </recommendedName>
</protein>
<dbReference type="EMBL" id="QZMU01000001">
    <property type="protein sequence ID" value="RRQ21704.1"/>
    <property type="molecule type" value="Genomic_DNA"/>
</dbReference>
<keyword evidence="1" id="KW-0732">Signal</keyword>
<dbReference type="Proteomes" id="UP000287798">
    <property type="component" value="Unassembled WGS sequence"/>
</dbReference>
<dbReference type="PROSITE" id="PS51257">
    <property type="entry name" value="PROKAR_LIPOPROTEIN"/>
    <property type="match status" value="1"/>
</dbReference>
<evidence type="ECO:0000256" key="1">
    <source>
        <dbReference type="SAM" id="SignalP"/>
    </source>
</evidence>
<evidence type="ECO:0008006" key="4">
    <source>
        <dbReference type="Google" id="ProtNLM"/>
    </source>
</evidence>
<name>A0A426QIW0_9GAMM</name>
<dbReference type="RefSeq" id="WP_125181046.1">
    <property type="nucleotide sequence ID" value="NZ_QZMU01000001.1"/>
</dbReference>